<keyword evidence="2" id="KW-1185">Reference proteome</keyword>
<organism evidence="1 2">
    <name type="scientific">Adhaeribacter terreus</name>
    <dbReference type="NCBI Taxonomy" id="529703"/>
    <lineage>
        <taxon>Bacteria</taxon>
        <taxon>Pseudomonadati</taxon>
        <taxon>Bacteroidota</taxon>
        <taxon>Cytophagia</taxon>
        <taxon>Cytophagales</taxon>
        <taxon>Hymenobacteraceae</taxon>
        <taxon>Adhaeribacter</taxon>
    </lineage>
</organism>
<protein>
    <submittedName>
        <fullName evidence="1">Uncharacterized protein</fullName>
    </submittedName>
</protein>
<proteinExistence type="predicted"/>
<accession>A0ABW0EDZ5</accession>
<comment type="caution">
    <text evidence="1">The sequence shown here is derived from an EMBL/GenBank/DDBJ whole genome shotgun (WGS) entry which is preliminary data.</text>
</comment>
<evidence type="ECO:0000313" key="2">
    <source>
        <dbReference type="Proteomes" id="UP001596161"/>
    </source>
</evidence>
<evidence type="ECO:0000313" key="1">
    <source>
        <dbReference type="EMBL" id="MFC5271405.1"/>
    </source>
</evidence>
<dbReference type="EMBL" id="JBHSKT010000007">
    <property type="protein sequence ID" value="MFC5271405.1"/>
    <property type="molecule type" value="Genomic_DNA"/>
</dbReference>
<gene>
    <name evidence="1" type="ORF">ACFPIB_12335</name>
</gene>
<dbReference type="RefSeq" id="WP_378017769.1">
    <property type="nucleotide sequence ID" value="NZ_JBHSKT010000007.1"/>
</dbReference>
<dbReference type="Proteomes" id="UP001596161">
    <property type="component" value="Unassembled WGS sequence"/>
</dbReference>
<name>A0ABW0EDZ5_9BACT</name>
<reference evidence="2" key="1">
    <citation type="journal article" date="2019" name="Int. J. Syst. Evol. Microbiol.">
        <title>The Global Catalogue of Microorganisms (GCM) 10K type strain sequencing project: providing services to taxonomists for standard genome sequencing and annotation.</title>
        <authorList>
            <consortium name="The Broad Institute Genomics Platform"/>
            <consortium name="The Broad Institute Genome Sequencing Center for Infectious Disease"/>
            <person name="Wu L."/>
            <person name="Ma J."/>
        </authorList>
    </citation>
    <scope>NUCLEOTIDE SEQUENCE [LARGE SCALE GENOMIC DNA]</scope>
    <source>
        <strain evidence="2">KACC 12602</strain>
    </source>
</reference>
<sequence>MELAHIEKVQAKVDRLKVNAAAAAAILASLKDNTNIVVKLGPLF</sequence>